<sequence length="137" mass="15956">MTDKNNLFPLYVAEKFATWACDQQGLKVVDDLHQAQWLTVDGIMYGIENDQNPREIQANIKDYLMKFDAYQALTVNKNNFWSIVHEATGLVRVVPETEIVRTMILQPLTAKQQQIIADANFELEPYTKNRHYFAYNL</sequence>
<name>A0ABM8Z6P3_9LACO</name>
<evidence type="ECO:0000313" key="2">
    <source>
        <dbReference type="Proteomes" id="UP000789707"/>
    </source>
</evidence>
<dbReference type="Proteomes" id="UP000789707">
    <property type="component" value="Unassembled WGS sequence"/>
</dbReference>
<accession>A0ABM8Z6P3</accession>
<keyword evidence="2" id="KW-1185">Reference proteome</keyword>
<organism evidence="1 2">
    <name type="scientific">Periweissella fabaria</name>
    <dbReference type="NCBI Taxonomy" id="546157"/>
    <lineage>
        <taxon>Bacteria</taxon>
        <taxon>Bacillati</taxon>
        <taxon>Bacillota</taxon>
        <taxon>Bacilli</taxon>
        <taxon>Lactobacillales</taxon>
        <taxon>Lactobacillaceae</taxon>
        <taxon>Periweissella</taxon>
    </lineage>
</organism>
<comment type="caution">
    <text evidence="1">The sequence shown here is derived from an EMBL/GenBank/DDBJ whole genome shotgun (WGS) entry which is preliminary data.</text>
</comment>
<proteinExistence type="predicted"/>
<dbReference type="RefSeq" id="WP_230097107.1">
    <property type="nucleotide sequence ID" value="NZ_CAKKNS010000006.1"/>
</dbReference>
<reference evidence="1 2" key="1">
    <citation type="submission" date="2021-11" db="EMBL/GenBank/DDBJ databases">
        <authorList>
            <person name="Depoorter E."/>
        </authorList>
    </citation>
    <scope>NUCLEOTIDE SEQUENCE [LARGE SCALE GENOMIC DNA]</scope>
    <source>
        <strain evidence="1 2">LMG 24289</strain>
    </source>
</reference>
<evidence type="ECO:0000313" key="1">
    <source>
        <dbReference type="EMBL" id="CAH0417072.1"/>
    </source>
</evidence>
<gene>
    <name evidence="1" type="ORF">WFA24289_01389</name>
</gene>
<dbReference type="EMBL" id="CAKKNS010000006">
    <property type="protein sequence ID" value="CAH0417072.1"/>
    <property type="molecule type" value="Genomic_DNA"/>
</dbReference>
<protein>
    <submittedName>
        <fullName evidence="1">Uncharacterized protein</fullName>
    </submittedName>
</protein>